<dbReference type="AlphaFoldDB" id="G9QI48"/>
<reference evidence="1 2" key="1">
    <citation type="submission" date="2011-09" db="EMBL/GenBank/DDBJ databases">
        <title>The Genome Sequence of Bacillus smithii 7_3_47FAA.</title>
        <authorList>
            <consortium name="The Broad Institute Genome Sequencing Platform"/>
            <person name="Earl A."/>
            <person name="Ward D."/>
            <person name="Feldgarden M."/>
            <person name="Gevers D."/>
            <person name="Daigneault M."/>
            <person name="Strauss J."/>
            <person name="Allen-Vercoe E."/>
            <person name="Young S.K."/>
            <person name="Zeng Q."/>
            <person name="Gargeya S."/>
            <person name="Fitzgerald M."/>
            <person name="Haas B."/>
            <person name="Abouelleil A."/>
            <person name="Alvarado L."/>
            <person name="Arachchi H.M."/>
            <person name="Berlin A."/>
            <person name="Brown A."/>
            <person name="Chapman S.B."/>
            <person name="Chen Z."/>
            <person name="Dunbar C."/>
            <person name="Freedman E."/>
            <person name="Gearin G."/>
            <person name="Goldberg J."/>
            <person name="Griggs A."/>
            <person name="Gujja S."/>
            <person name="Heiman D."/>
            <person name="Howarth C."/>
            <person name="Larson L."/>
            <person name="Lui A."/>
            <person name="MacDonald P.J.P."/>
            <person name="Montmayeur A."/>
            <person name="Murphy C."/>
            <person name="Neiman D."/>
            <person name="Pearson M."/>
            <person name="Priest M."/>
            <person name="Roberts A."/>
            <person name="Saif S."/>
            <person name="Shea T."/>
            <person name="Shenoy N."/>
            <person name="Sisk P."/>
            <person name="Stolte C."/>
            <person name="Sykes S."/>
            <person name="Wortman J."/>
            <person name="Nusbaum C."/>
            <person name="Birren B."/>
        </authorList>
    </citation>
    <scope>NUCLEOTIDE SEQUENCE [LARGE SCALE GENOMIC DNA]</scope>
    <source>
        <strain evidence="1 2">7_3_47FAA</strain>
    </source>
</reference>
<gene>
    <name evidence="1" type="ORF">HMPREF1015_01412</name>
</gene>
<dbReference type="SUPFAM" id="SSF53474">
    <property type="entry name" value="alpha/beta-Hydrolases"/>
    <property type="match status" value="1"/>
</dbReference>
<keyword evidence="2" id="KW-1185">Reference proteome</keyword>
<sequence length="53" mass="6239">MTYCKVRQAEIYYEDLGEGKPIIMMHGYSPDHLLMSGCMELVNEWLDRIEESL</sequence>
<dbReference type="Proteomes" id="UP000011747">
    <property type="component" value="Unassembled WGS sequence"/>
</dbReference>
<organism evidence="1 2">
    <name type="scientific">Bacillus smithii 7_3_47FAA</name>
    <dbReference type="NCBI Taxonomy" id="665952"/>
    <lineage>
        <taxon>Bacteria</taxon>
        <taxon>Bacillati</taxon>
        <taxon>Bacillota</taxon>
        <taxon>Bacilli</taxon>
        <taxon>Bacillales</taxon>
        <taxon>Bacillaceae</taxon>
        <taxon>Bacillus</taxon>
    </lineage>
</organism>
<dbReference type="InterPro" id="IPR029058">
    <property type="entry name" value="AB_hydrolase_fold"/>
</dbReference>
<name>G9QI48_9BACI</name>
<dbReference type="HOGENOM" id="CLU_3058718_0_0_9"/>
<protein>
    <recommendedName>
        <fullName evidence="3">Alpha/beta hydrolase</fullName>
    </recommendedName>
</protein>
<dbReference type="PATRIC" id="fig|665952.3.peg.625"/>
<evidence type="ECO:0008006" key="3">
    <source>
        <dbReference type="Google" id="ProtNLM"/>
    </source>
</evidence>
<dbReference type="EMBL" id="ACWF01000027">
    <property type="protein sequence ID" value="EHL79209.1"/>
    <property type="molecule type" value="Genomic_DNA"/>
</dbReference>
<evidence type="ECO:0000313" key="2">
    <source>
        <dbReference type="Proteomes" id="UP000011747"/>
    </source>
</evidence>
<proteinExistence type="predicted"/>
<comment type="caution">
    <text evidence="1">The sequence shown here is derived from an EMBL/GenBank/DDBJ whole genome shotgun (WGS) entry which is preliminary data.</text>
</comment>
<evidence type="ECO:0000313" key="1">
    <source>
        <dbReference type="EMBL" id="EHL79209.1"/>
    </source>
</evidence>
<accession>G9QI48</accession>